<dbReference type="PANTHER" id="PTHR19241">
    <property type="entry name" value="ATP-BINDING CASSETTE TRANSPORTER"/>
    <property type="match status" value="1"/>
</dbReference>
<evidence type="ECO:0000256" key="2">
    <source>
        <dbReference type="ARBA" id="ARBA00022448"/>
    </source>
</evidence>
<organism evidence="9 10">
    <name type="scientific">Datura stramonium</name>
    <name type="common">Jimsonweed</name>
    <name type="synonym">Common thornapple</name>
    <dbReference type="NCBI Taxonomy" id="4076"/>
    <lineage>
        <taxon>Eukaryota</taxon>
        <taxon>Viridiplantae</taxon>
        <taxon>Streptophyta</taxon>
        <taxon>Embryophyta</taxon>
        <taxon>Tracheophyta</taxon>
        <taxon>Spermatophyta</taxon>
        <taxon>Magnoliopsida</taxon>
        <taxon>eudicotyledons</taxon>
        <taxon>Gunneridae</taxon>
        <taxon>Pentapetalae</taxon>
        <taxon>asterids</taxon>
        <taxon>lamiids</taxon>
        <taxon>Solanales</taxon>
        <taxon>Solanaceae</taxon>
        <taxon>Solanoideae</taxon>
        <taxon>Datureae</taxon>
        <taxon>Datura</taxon>
    </lineage>
</organism>
<reference evidence="9 10" key="1">
    <citation type="journal article" date="2021" name="BMC Genomics">
        <title>Datura genome reveals duplications of psychoactive alkaloid biosynthetic genes and high mutation rate following tissue culture.</title>
        <authorList>
            <person name="Rajewski A."/>
            <person name="Carter-House D."/>
            <person name="Stajich J."/>
            <person name="Litt A."/>
        </authorList>
    </citation>
    <scope>NUCLEOTIDE SEQUENCE [LARGE SCALE GENOMIC DNA]</scope>
    <source>
        <strain evidence="9">AR-01</strain>
    </source>
</reference>
<dbReference type="EMBL" id="JACEIK010000780">
    <property type="protein sequence ID" value="MCD7462127.1"/>
    <property type="molecule type" value="Genomic_DNA"/>
</dbReference>
<dbReference type="InterPro" id="IPR013525">
    <property type="entry name" value="ABC2_TM"/>
</dbReference>
<dbReference type="Pfam" id="PF01061">
    <property type="entry name" value="ABC2_membrane"/>
    <property type="match status" value="1"/>
</dbReference>
<comment type="subcellular location">
    <subcellularLocation>
        <location evidence="1">Membrane</location>
        <topology evidence="1">Multi-pass membrane protein</topology>
    </subcellularLocation>
</comment>
<evidence type="ECO:0000256" key="5">
    <source>
        <dbReference type="ARBA" id="ARBA00023136"/>
    </source>
</evidence>
<evidence type="ECO:0000256" key="6">
    <source>
        <dbReference type="SAM" id="Phobius"/>
    </source>
</evidence>
<keyword evidence="10" id="KW-1185">Reference proteome</keyword>
<sequence length="479" mass="55842">MIGFEWTAAKFFWYFFIMYFTLLYFTFYGMMTVAITPNQNVASIVAAFFYAVWNLFSGFIVPRPRIPIWWRWYYWACPVAWTFSIFSRSTRDEDDEEALRWAALERLPTFDRMSKGLLFGKEGEASDVDTNDIGHQERKSLLDRLVKVPDEDNEKFLLKLKNRIETFFTGPHGQGLSRDNVITEKWEIRLELEIELPSIEVRYEHLNINADAYVGSRALPTFINFMTNFVEVTGNVTYNGHELHEFVPQKTAVYISQHDLHIGEMTKCWMNYQKRKLLISNPDPDIDIYHEDFGTGYVCADTGVGDEMLRAFQGKRNVSPETYSLFDDIILLSDGYIVYQGPREAVLDFFESWIQMPRKELADFLQRGMSYNNVVQTILASRTSTPDGIRIVQIHWSSGRTMELHLYIRHLHWFYNLHCVDLYSQEIAPNGAEPLGAAVVRARGFFPDAYWYWIAFGKPQAMISEDNENAENVQLIEGK</sequence>
<evidence type="ECO:0000256" key="4">
    <source>
        <dbReference type="ARBA" id="ARBA00022989"/>
    </source>
</evidence>
<evidence type="ECO:0000256" key="3">
    <source>
        <dbReference type="ARBA" id="ARBA00022692"/>
    </source>
</evidence>
<feature type="domain" description="ABC-2 type transporter transmembrane" evidence="7">
    <location>
        <begin position="1"/>
        <end position="86"/>
    </location>
</feature>
<evidence type="ECO:0000259" key="7">
    <source>
        <dbReference type="Pfam" id="PF01061"/>
    </source>
</evidence>
<feature type="transmembrane region" description="Helical" evidence="6">
    <location>
        <begin position="41"/>
        <end position="61"/>
    </location>
</feature>
<evidence type="ECO:0000313" key="9">
    <source>
        <dbReference type="EMBL" id="MCD7462127.1"/>
    </source>
</evidence>
<dbReference type="Proteomes" id="UP000823775">
    <property type="component" value="Unassembled WGS sequence"/>
</dbReference>
<evidence type="ECO:0000259" key="8">
    <source>
        <dbReference type="Pfam" id="PF08370"/>
    </source>
</evidence>
<keyword evidence="4 6" id="KW-1133">Transmembrane helix</keyword>
<dbReference type="InterPro" id="IPR013581">
    <property type="entry name" value="PDR_assoc"/>
</dbReference>
<keyword evidence="3 6" id="KW-0812">Transmembrane</keyword>
<evidence type="ECO:0000313" key="10">
    <source>
        <dbReference type="Proteomes" id="UP000823775"/>
    </source>
</evidence>
<protein>
    <submittedName>
        <fullName evidence="9">Uncharacterized protein</fullName>
    </submittedName>
</protein>
<keyword evidence="5 6" id="KW-0472">Membrane</keyword>
<keyword evidence="2" id="KW-0813">Transport</keyword>
<comment type="caution">
    <text evidence="9">The sequence shown here is derived from an EMBL/GenBank/DDBJ whole genome shotgun (WGS) entry which is preliminary data.</text>
</comment>
<evidence type="ECO:0000256" key="1">
    <source>
        <dbReference type="ARBA" id="ARBA00004141"/>
    </source>
</evidence>
<feature type="transmembrane region" description="Helical" evidence="6">
    <location>
        <begin position="12"/>
        <end position="35"/>
    </location>
</feature>
<dbReference type="Pfam" id="PF08370">
    <property type="entry name" value="PDR_assoc"/>
    <property type="match status" value="1"/>
</dbReference>
<feature type="domain" description="Plant PDR ABC transporter associated" evidence="8">
    <location>
        <begin position="428"/>
        <end position="457"/>
    </location>
</feature>
<name>A0ABS8ST31_DATST</name>
<gene>
    <name evidence="9" type="ORF">HAX54_047828</name>
</gene>
<feature type="transmembrane region" description="Helical" evidence="6">
    <location>
        <begin position="68"/>
        <end position="86"/>
    </location>
</feature>
<accession>A0ABS8ST31</accession>
<proteinExistence type="predicted"/>